<evidence type="ECO:0000313" key="2">
    <source>
        <dbReference type="EnsemblPlants" id="EMT05772"/>
    </source>
</evidence>
<name>M8BS47_AEGTA</name>
<feature type="domain" description="F-box" evidence="1">
    <location>
        <begin position="12"/>
        <end position="50"/>
    </location>
</feature>
<dbReference type="ExpressionAtlas" id="M8BS47">
    <property type="expression patterns" value="baseline"/>
</dbReference>
<dbReference type="Pfam" id="PF00646">
    <property type="entry name" value="F-box"/>
    <property type="match status" value="1"/>
</dbReference>
<protein>
    <recommendedName>
        <fullName evidence="1">F-box domain-containing protein</fullName>
    </recommendedName>
</protein>
<accession>M8BS47</accession>
<sequence length="120" mass="13615">MERALASGKDRISALPDELLQHVMSFLLSRNAVRTCVLARRWSTLWKSVPALRIEDDLVTDSNKFVDELLRLRDPVPLNIYQFYAGDGAREAHIRGQGWRRGLRSVCGDGRWPAGRMPPA</sequence>
<organism evidence="2">
    <name type="scientific">Aegilops tauschii</name>
    <name type="common">Tausch's goatgrass</name>
    <name type="synonym">Aegilops squarrosa</name>
    <dbReference type="NCBI Taxonomy" id="37682"/>
    <lineage>
        <taxon>Eukaryota</taxon>
        <taxon>Viridiplantae</taxon>
        <taxon>Streptophyta</taxon>
        <taxon>Embryophyta</taxon>
        <taxon>Tracheophyta</taxon>
        <taxon>Spermatophyta</taxon>
        <taxon>Magnoliopsida</taxon>
        <taxon>Liliopsida</taxon>
        <taxon>Poales</taxon>
        <taxon>Poaceae</taxon>
        <taxon>BOP clade</taxon>
        <taxon>Pooideae</taxon>
        <taxon>Triticodae</taxon>
        <taxon>Triticeae</taxon>
        <taxon>Triticinae</taxon>
        <taxon>Aegilops</taxon>
    </lineage>
</organism>
<dbReference type="InterPro" id="IPR036047">
    <property type="entry name" value="F-box-like_dom_sf"/>
</dbReference>
<dbReference type="InterPro" id="IPR053781">
    <property type="entry name" value="F-box_AtFBL13-like"/>
</dbReference>
<dbReference type="EnsemblPlants" id="EMT05772">
    <property type="protein sequence ID" value="EMT05772"/>
    <property type="gene ID" value="F775_43359"/>
</dbReference>
<dbReference type="CDD" id="cd22160">
    <property type="entry name" value="F-box_AtFBL13-like"/>
    <property type="match status" value="1"/>
</dbReference>
<dbReference type="AlphaFoldDB" id="M8BS47"/>
<dbReference type="PANTHER" id="PTHR34223">
    <property type="entry name" value="OS11G0201299 PROTEIN"/>
    <property type="match status" value="1"/>
</dbReference>
<dbReference type="PANTHER" id="PTHR34223:SF97">
    <property type="entry name" value="F-BOX DOMAIN-CONTAINING PROTEIN"/>
    <property type="match status" value="1"/>
</dbReference>
<proteinExistence type="predicted"/>
<dbReference type="Gene3D" id="1.20.1280.50">
    <property type="match status" value="1"/>
</dbReference>
<reference evidence="2" key="1">
    <citation type="submission" date="2015-06" db="UniProtKB">
        <authorList>
            <consortium name="EnsemblPlants"/>
        </authorList>
    </citation>
    <scope>IDENTIFICATION</scope>
</reference>
<evidence type="ECO:0000259" key="1">
    <source>
        <dbReference type="Pfam" id="PF00646"/>
    </source>
</evidence>
<dbReference type="SUPFAM" id="SSF81383">
    <property type="entry name" value="F-box domain"/>
    <property type="match status" value="1"/>
</dbReference>
<dbReference type="InterPro" id="IPR001810">
    <property type="entry name" value="F-box_dom"/>
</dbReference>
<dbReference type="InterPro" id="IPR053197">
    <property type="entry name" value="F-box_SCFL_complex_component"/>
</dbReference>